<dbReference type="EMBL" id="JAUGZK010000004">
    <property type="protein sequence ID" value="MEE2024123.1"/>
    <property type="molecule type" value="Genomic_DNA"/>
</dbReference>
<protein>
    <recommendedName>
        <fullName evidence="4">Transglutaminase domain-containing protein</fullName>
    </recommendedName>
</protein>
<proteinExistence type="predicted"/>
<dbReference type="Proteomes" id="UP001339167">
    <property type="component" value="Unassembled WGS sequence"/>
</dbReference>
<reference evidence="2 3" key="1">
    <citation type="submission" date="2023-06" db="EMBL/GenBank/DDBJ databases">
        <title>Alkalimonas sp., MEB004 an alkaliphilic bacterium isolated from Lonar Lake, India.</title>
        <authorList>
            <person name="Joshi A."/>
            <person name="Thite S."/>
        </authorList>
    </citation>
    <scope>NUCLEOTIDE SEQUENCE [LARGE SCALE GENOMIC DNA]</scope>
    <source>
        <strain evidence="2 3">MEB004</strain>
    </source>
</reference>
<organism evidence="2 3">
    <name type="scientific">Alkalimonas mucilaginosa</name>
    <dbReference type="NCBI Taxonomy" id="3057676"/>
    <lineage>
        <taxon>Bacteria</taxon>
        <taxon>Pseudomonadati</taxon>
        <taxon>Pseudomonadota</taxon>
        <taxon>Gammaproteobacteria</taxon>
        <taxon>Alkalimonas</taxon>
    </lineage>
</organism>
<evidence type="ECO:0000313" key="3">
    <source>
        <dbReference type="Proteomes" id="UP001339167"/>
    </source>
</evidence>
<evidence type="ECO:0000313" key="2">
    <source>
        <dbReference type="EMBL" id="MEE2024123.1"/>
    </source>
</evidence>
<name>A0ABU7JFH8_9GAMM</name>
<evidence type="ECO:0008006" key="4">
    <source>
        <dbReference type="Google" id="ProtNLM"/>
    </source>
</evidence>
<keyword evidence="3" id="KW-1185">Reference proteome</keyword>
<feature type="signal peptide" evidence="1">
    <location>
        <begin position="1"/>
        <end position="23"/>
    </location>
</feature>
<feature type="chain" id="PRO_5045569209" description="Transglutaminase domain-containing protein" evidence="1">
    <location>
        <begin position="24"/>
        <end position="315"/>
    </location>
</feature>
<sequence length="315" mass="36104">MIRTSIFTLSCWLLLWSALPAAASLQLQRQQLTDGNQLFSYRWQQNGQRVDFSFQLPEQNTQQHLRSFRRYSPQLADTYMRQALQQELAKLNAPMLRVDALSAGNPLPIRVTAQTTQDAQQYRQHLTQHMLQARQDYLTSIYHTELSINPGRQVIMVDHQRILADSLQDLLPVAEALQQKFPYTTTRELSQFLLDWLQRIPYQRLDSRSNSSAAGFLPPLQLLQQHRGDCDSKVVLMATLLRLLLPDVSLVILYLPNHAVLGIGMQSQSSDQQLRLDGQNFVLADPTGPALQPIGEIAERYQLYLQPGIVNYRKL</sequence>
<keyword evidence="1" id="KW-0732">Signal</keyword>
<gene>
    <name evidence="2" type="ORF">QWF21_07670</name>
</gene>
<dbReference type="RefSeq" id="WP_330087454.1">
    <property type="nucleotide sequence ID" value="NZ_JAUGZK010000004.1"/>
</dbReference>
<comment type="caution">
    <text evidence="2">The sequence shown here is derived from an EMBL/GenBank/DDBJ whole genome shotgun (WGS) entry which is preliminary data.</text>
</comment>
<accession>A0ABU7JFH8</accession>
<evidence type="ECO:0000256" key="1">
    <source>
        <dbReference type="SAM" id="SignalP"/>
    </source>
</evidence>